<sequence>MKRHNRDEAFRFSFDEPLGVMFSISEVNGEVIETSEGEAMLIDLSPSGMKLSSLLSIPVSDDKQVKLVVHFAINDTEYTVEGTIIWRKKKYDRYYYGMQFIDDEEMREELIHQLKLFVKKSYRAKKQ</sequence>
<evidence type="ECO:0000313" key="3">
    <source>
        <dbReference type="Proteomes" id="UP000031938"/>
    </source>
</evidence>
<dbReference type="OrthoDB" id="2354159at2"/>
<protein>
    <recommendedName>
        <fullName evidence="1">PilZ domain-containing protein</fullName>
    </recommendedName>
</protein>
<name>A0A0C2VMB6_9BACL</name>
<gene>
    <name evidence="2" type="ORF">KP78_14900</name>
</gene>
<dbReference type="AlphaFoldDB" id="A0A0C2VMB6"/>
<dbReference type="Proteomes" id="UP000031938">
    <property type="component" value="Unassembled WGS sequence"/>
</dbReference>
<keyword evidence="3" id="KW-1185">Reference proteome</keyword>
<organism evidence="2 3">
    <name type="scientific">Jeotgalibacillus soli</name>
    <dbReference type="NCBI Taxonomy" id="889306"/>
    <lineage>
        <taxon>Bacteria</taxon>
        <taxon>Bacillati</taxon>
        <taxon>Bacillota</taxon>
        <taxon>Bacilli</taxon>
        <taxon>Bacillales</taxon>
        <taxon>Caryophanaceae</taxon>
        <taxon>Jeotgalibacillus</taxon>
    </lineage>
</organism>
<reference evidence="2 3" key="1">
    <citation type="submission" date="2015-01" db="EMBL/GenBank/DDBJ databases">
        <title>Genome sequencing of Jeotgalibacillus soli.</title>
        <authorList>
            <person name="Goh K.M."/>
            <person name="Chan K.-G."/>
            <person name="Yaakop A.S."/>
            <person name="Ee R."/>
            <person name="Gan H.M."/>
            <person name="Chan C.S."/>
        </authorList>
    </citation>
    <scope>NUCLEOTIDE SEQUENCE [LARGE SCALE GENOMIC DNA]</scope>
    <source>
        <strain evidence="2 3">P9</strain>
    </source>
</reference>
<dbReference type="Pfam" id="PF07238">
    <property type="entry name" value="PilZ"/>
    <property type="match status" value="1"/>
</dbReference>
<dbReference type="SUPFAM" id="SSF141371">
    <property type="entry name" value="PilZ domain-like"/>
    <property type="match status" value="1"/>
</dbReference>
<evidence type="ECO:0000259" key="1">
    <source>
        <dbReference type="Pfam" id="PF07238"/>
    </source>
</evidence>
<dbReference type="RefSeq" id="WP_041087368.1">
    <property type="nucleotide sequence ID" value="NZ_JXRP01000009.1"/>
</dbReference>
<accession>A0A0C2VMB6</accession>
<evidence type="ECO:0000313" key="2">
    <source>
        <dbReference type="EMBL" id="KIL50022.1"/>
    </source>
</evidence>
<dbReference type="Gene3D" id="2.40.10.220">
    <property type="entry name" value="predicted glycosyltransferase like domains"/>
    <property type="match status" value="1"/>
</dbReference>
<proteinExistence type="predicted"/>
<dbReference type="EMBL" id="JXRP01000009">
    <property type="protein sequence ID" value="KIL50022.1"/>
    <property type="molecule type" value="Genomic_DNA"/>
</dbReference>
<dbReference type="STRING" id="889306.KP78_14900"/>
<dbReference type="GO" id="GO:0035438">
    <property type="term" value="F:cyclic-di-GMP binding"/>
    <property type="evidence" value="ECO:0007669"/>
    <property type="project" value="InterPro"/>
</dbReference>
<dbReference type="PATRIC" id="fig|889306.3.peg.1501"/>
<dbReference type="InterPro" id="IPR009875">
    <property type="entry name" value="PilZ_domain"/>
</dbReference>
<comment type="caution">
    <text evidence="2">The sequence shown here is derived from an EMBL/GenBank/DDBJ whole genome shotgun (WGS) entry which is preliminary data.</text>
</comment>
<feature type="domain" description="PilZ" evidence="1">
    <location>
        <begin position="8"/>
        <end position="111"/>
    </location>
</feature>